<proteinExistence type="inferred from homology"/>
<comment type="pathway">
    <text evidence="1">Nucleotide-sugar biosynthesis; UDP-alpha-D-glucuronate biosynthesis; UDP-alpha-D-glucuronate from UDP-alpha-D-glucose: step 1/1.</text>
</comment>
<dbReference type="InterPro" id="IPR014027">
    <property type="entry name" value="UDP-Glc/GDP-Man_DH_C"/>
</dbReference>
<dbReference type="SUPFAM" id="SSF51735">
    <property type="entry name" value="NAD(P)-binding Rossmann-fold domains"/>
    <property type="match status" value="1"/>
</dbReference>
<dbReference type="PIRSF" id="PIRSF500134">
    <property type="entry name" value="UDPglc_DH_bac"/>
    <property type="match status" value="1"/>
</dbReference>
<evidence type="ECO:0000256" key="3">
    <source>
        <dbReference type="ARBA" id="ARBA00012954"/>
    </source>
</evidence>
<dbReference type="SUPFAM" id="SSF48179">
    <property type="entry name" value="6-phosphogluconate dehydrogenase C-terminal domain-like"/>
    <property type="match status" value="1"/>
</dbReference>
<dbReference type="InterPro" id="IPR008927">
    <property type="entry name" value="6-PGluconate_DH-like_C_sf"/>
</dbReference>
<accession>A0ABN3N1H3</accession>
<dbReference type="InterPro" id="IPR001732">
    <property type="entry name" value="UDP-Glc/GDP-Man_DH_N"/>
</dbReference>
<dbReference type="SUPFAM" id="SSF52413">
    <property type="entry name" value="UDP-glucose/GDP-mannose dehydrogenase C-terminal domain"/>
    <property type="match status" value="1"/>
</dbReference>
<evidence type="ECO:0000259" key="8">
    <source>
        <dbReference type="SMART" id="SM00984"/>
    </source>
</evidence>
<sequence length="449" mass="48258">MGHTPAPDAPRLTVIGTGYLGATHAACMAYLGYEVLGVDIDERKIAMLSAGELPFFEPGLPELLTKALASGRLRFTTSFAEAGEFGDVHFVCVGTPQTAGSPAADLTYVDAAVAALAPHLRRRALVVGKSTVPVGTASRLTSLLRELAPAGDEVELAWNPEFLREGFAVDDTLTPDRLVFGVASEWARRRLRDAFAPVIAEGVPVKETDLATAELVKVAANAFLATKISYINAMAEICETTGADVRDLADALAYDARIGGRFLQPGLGFGGGCLPKDIRAFAHRAEELGVGRAVAFLHDMDEINHRRRVRAVDLVREIVGGSLQGVRVAAFGAAFKPNSDDIRDAPALAVSRTLHRAGAKVRIFDPAALDNARRAHPELGYGENALDVARDADVVLLLTEWTEFREIDPEVVGGVVTHRRVLDTRHALDPIRWQAAGWEYRALGRPAHV</sequence>
<dbReference type="PANTHER" id="PTHR43750:SF3">
    <property type="entry name" value="UDP-GLUCOSE 6-DEHYDROGENASE TUAD"/>
    <property type="match status" value="1"/>
</dbReference>
<dbReference type="SMART" id="SM00984">
    <property type="entry name" value="UDPG_MGDP_dh_C"/>
    <property type="match status" value="1"/>
</dbReference>
<dbReference type="RefSeq" id="WP_344167339.1">
    <property type="nucleotide sequence ID" value="NZ_BAAARY010000001.1"/>
</dbReference>
<dbReference type="Gene3D" id="3.40.50.720">
    <property type="entry name" value="NAD(P)-binding Rossmann-like Domain"/>
    <property type="match status" value="2"/>
</dbReference>
<evidence type="ECO:0000256" key="4">
    <source>
        <dbReference type="ARBA" id="ARBA00023002"/>
    </source>
</evidence>
<dbReference type="InterPro" id="IPR014026">
    <property type="entry name" value="UDP-Glc/GDP-Man_DH_dimer"/>
</dbReference>
<comment type="catalytic activity">
    <reaction evidence="6 7">
        <text>UDP-alpha-D-glucose + 2 NAD(+) + H2O = UDP-alpha-D-glucuronate + 2 NADH + 3 H(+)</text>
        <dbReference type="Rhea" id="RHEA:23596"/>
        <dbReference type="ChEBI" id="CHEBI:15377"/>
        <dbReference type="ChEBI" id="CHEBI:15378"/>
        <dbReference type="ChEBI" id="CHEBI:57540"/>
        <dbReference type="ChEBI" id="CHEBI:57945"/>
        <dbReference type="ChEBI" id="CHEBI:58052"/>
        <dbReference type="ChEBI" id="CHEBI:58885"/>
        <dbReference type="EC" id="1.1.1.22"/>
    </reaction>
</comment>
<keyword evidence="4 7" id="KW-0560">Oxidoreductase</keyword>
<dbReference type="InterPro" id="IPR028357">
    <property type="entry name" value="UDPglc_DH_bac"/>
</dbReference>
<evidence type="ECO:0000256" key="5">
    <source>
        <dbReference type="ARBA" id="ARBA00023027"/>
    </source>
</evidence>
<evidence type="ECO:0000256" key="6">
    <source>
        <dbReference type="ARBA" id="ARBA00047473"/>
    </source>
</evidence>
<protein>
    <recommendedName>
        <fullName evidence="3 7">UDP-glucose 6-dehydrogenase</fullName>
        <ecNumber evidence="3 7">1.1.1.22</ecNumber>
    </recommendedName>
</protein>
<evidence type="ECO:0000256" key="7">
    <source>
        <dbReference type="PIRNR" id="PIRNR000124"/>
    </source>
</evidence>
<reference evidence="9 10" key="1">
    <citation type="journal article" date="2019" name="Int. J. Syst. Evol. Microbiol.">
        <title>The Global Catalogue of Microorganisms (GCM) 10K type strain sequencing project: providing services to taxonomists for standard genome sequencing and annotation.</title>
        <authorList>
            <consortium name="The Broad Institute Genomics Platform"/>
            <consortium name="The Broad Institute Genome Sequencing Center for Infectious Disease"/>
            <person name="Wu L."/>
            <person name="Ma J."/>
        </authorList>
    </citation>
    <scope>NUCLEOTIDE SEQUENCE [LARGE SCALE GENOMIC DNA]</scope>
    <source>
        <strain evidence="9 10">JCM 3367</strain>
    </source>
</reference>
<dbReference type="EMBL" id="BAAARY010000001">
    <property type="protein sequence ID" value="GAA2512429.1"/>
    <property type="molecule type" value="Genomic_DNA"/>
</dbReference>
<dbReference type="NCBIfam" id="TIGR03026">
    <property type="entry name" value="NDP-sugDHase"/>
    <property type="match status" value="1"/>
</dbReference>
<dbReference type="Pfam" id="PF03721">
    <property type="entry name" value="UDPG_MGDP_dh_N"/>
    <property type="match status" value="1"/>
</dbReference>
<dbReference type="Gene3D" id="1.20.5.100">
    <property type="entry name" value="Cytochrome c1, transmembrane anchor, C-terminal"/>
    <property type="match status" value="1"/>
</dbReference>
<organism evidence="9 10">
    <name type="scientific">Pilimelia columellifera subsp. columellifera</name>
    <dbReference type="NCBI Taxonomy" id="706583"/>
    <lineage>
        <taxon>Bacteria</taxon>
        <taxon>Bacillati</taxon>
        <taxon>Actinomycetota</taxon>
        <taxon>Actinomycetes</taxon>
        <taxon>Micromonosporales</taxon>
        <taxon>Micromonosporaceae</taxon>
        <taxon>Pilimelia</taxon>
    </lineage>
</organism>
<evidence type="ECO:0000313" key="9">
    <source>
        <dbReference type="EMBL" id="GAA2512429.1"/>
    </source>
</evidence>
<evidence type="ECO:0000256" key="2">
    <source>
        <dbReference type="ARBA" id="ARBA00006601"/>
    </source>
</evidence>
<comment type="caution">
    <text evidence="9">The sequence shown here is derived from an EMBL/GenBank/DDBJ whole genome shotgun (WGS) entry which is preliminary data.</text>
</comment>
<dbReference type="Proteomes" id="UP001499978">
    <property type="component" value="Unassembled WGS sequence"/>
</dbReference>
<feature type="domain" description="UDP-glucose/GDP-mannose dehydrogenase C-terminal" evidence="8">
    <location>
        <begin position="329"/>
        <end position="430"/>
    </location>
</feature>
<gene>
    <name evidence="9" type="ORF">GCM10010201_04660</name>
</gene>
<dbReference type="InterPro" id="IPR036220">
    <property type="entry name" value="UDP-Glc/GDP-Man_DH_C_sf"/>
</dbReference>
<dbReference type="PIRSF" id="PIRSF000124">
    <property type="entry name" value="UDPglc_GDPman_dh"/>
    <property type="match status" value="1"/>
</dbReference>
<dbReference type="Pfam" id="PF03720">
    <property type="entry name" value="UDPG_MGDP_dh_C"/>
    <property type="match status" value="1"/>
</dbReference>
<dbReference type="InterPro" id="IPR036291">
    <property type="entry name" value="NAD(P)-bd_dom_sf"/>
</dbReference>
<evidence type="ECO:0000256" key="1">
    <source>
        <dbReference type="ARBA" id="ARBA00004701"/>
    </source>
</evidence>
<comment type="similarity">
    <text evidence="2 7">Belongs to the UDP-glucose/GDP-mannose dehydrogenase family.</text>
</comment>
<keyword evidence="5 7" id="KW-0520">NAD</keyword>
<dbReference type="EC" id="1.1.1.22" evidence="3 7"/>
<dbReference type="InterPro" id="IPR017476">
    <property type="entry name" value="UDP-Glc/GDP-Man"/>
</dbReference>
<dbReference type="PANTHER" id="PTHR43750">
    <property type="entry name" value="UDP-GLUCOSE 6-DEHYDROGENASE TUAD"/>
    <property type="match status" value="1"/>
</dbReference>
<dbReference type="Pfam" id="PF00984">
    <property type="entry name" value="UDPG_MGDP_dh"/>
    <property type="match status" value="1"/>
</dbReference>
<keyword evidence="10" id="KW-1185">Reference proteome</keyword>
<evidence type="ECO:0000313" key="10">
    <source>
        <dbReference type="Proteomes" id="UP001499978"/>
    </source>
</evidence>
<name>A0ABN3N1H3_9ACTN</name>